<keyword evidence="2" id="KW-1185">Reference proteome</keyword>
<sequence length="63" mass="6837">MTRFAVIDNLLTAFSGATLTRFRFNMKAASVPEPATILGLFTVASFDEGAKNLPLYTGLARLK</sequence>
<name>A0A8J7HVB2_9NOST</name>
<organism evidence="1 2">
    <name type="scientific">Amazonocrinis nigriterrae CENA67</name>
    <dbReference type="NCBI Taxonomy" id="2794033"/>
    <lineage>
        <taxon>Bacteria</taxon>
        <taxon>Bacillati</taxon>
        <taxon>Cyanobacteriota</taxon>
        <taxon>Cyanophyceae</taxon>
        <taxon>Nostocales</taxon>
        <taxon>Nostocaceae</taxon>
        <taxon>Amazonocrinis</taxon>
        <taxon>Amazonocrinis nigriterrae</taxon>
    </lineage>
</organism>
<dbReference type="Proteomes" id="UP000632766">
    <property type="component" value="Unassembled WGS sequence"/>
</dbReference>
<proteinExistence type="predicted"/>
<evidence type="ECO:0000313" key="2">
    <source>
        <dbReference type="Proteomes" id="UP000632766"/>
    </source>
</evidence>
<dbReference type="EMBL" id="JAECZC010000098">
    <property type="protein sequence ID" value="MBH8566502.1"/>
    <property type="molecule type" value="Genomic_DNA"/>
</dbReference>
<comment type="caution">
    <text evidence="1">The sequence shown here is derived from an EMBL/GenBank/DDBJ whole genome shotgun (WGS) entry which is preliminary data.</text>
</comment>
<dbReference type="NCBIfam" id="TIGR02595">
    <property type="entry name" value="PEP_CTERM"/>
    <property type="match status" value="1"/>
</dbReference>
<gene>
    <name evidence="1" type="ORF">I8748_30855</name>
</gene>
<dbReference type="AlphaFoldDB" id="A0A8J7HVB2"/>
<reference evidence="1 2" key="1">
    <citation type="journal article" date="2021" name="Int. J. Syst. Evol. Microbiol.">
        <title>Amazonocrinis nigriterrae gen. nov., sp. nov., Atlanticothrix silvestris gen. nov., sp. nov. and Dendronalium phyllosphericum gen. nov., sp. nov., nostocacean cyanobacteria from Brazilian environments.</title>
        <authorList>
            <person name="Alvarenga D.O."/>
            <person name="Andreote A.P.D."/>
            <person name="Branco L.H.Z."/>
            <person name="Delbaje E."/>
            <person name="Cruz R.B."/>
            <person name="Varani A.M."/>
            <person name="Fiore M.F."/>
        </authorList>
    </citation>
    <scope>NUCLEOTIDE SEQUENCE [LARGE SCALE GENOMIC DNA]</scope>
    <source>
        <strain evidence="1 2">CENA67</strain>
    </source>
</reference>
<protein>
    <submittedName>
        <fullName evidence="1">PEP-CTERM sorting domain-containing protein</fullName>
    </submittedName>
</protein>
<dbReference type="InterPro" id="IPR013424">
    <property type="entry name" value="Ice-binding_C"/>
</dbReference>
<dbReference type="RefSeq" id="WP_198128252.1">
    <property type="nucleotide sequence ID" value="NZ_JAECZC010000098.1"/>
</dbReference>
<accession>A0A8J7HVB2</accession>
<evidence type="ECO:0000313" key="1">
    <source>
        <dbReference type="EMBL" id="MBH8566502.1"/>
    </source>
</evidence>